<protein>
    <submittedName>
        <fullName evidence="1">ABC transporter permease</fullName>
    </submittedName>
</protein>
<name>A0ACC7NY22_9BACL</name>
<keyword evidence="2" id="KW-1185">Reference proteome</keyword>
<organism evidence="1 2">
    <name type="scientific">Paenibacillus mesotrionivorans</name>
    <dbReference type="NCBI Taxonomy" id="3160968"/>
    <lineage>
        <taxon>Bacteria</taxon>
        <taxon>Bacillati</taxon>
        <taxon>Bacillota</taxon>
        <taxon>Bacilli</taxon>
        <taxon>Bacillales</taxon>
        <taxon>Paenibacillaceae</taxon>
        <taxon>Paenibacillus</taxon>
    </lineage>
</organism>
<accession>A0ACC7NY22</accession>
<evidence type="ECO:0000313" key="2">
    <source>
        <dbReference type="Proteomes" id="UP001631969"/>
    </source>
</evidence>
<sequence>MAMELKTPAGVTPAPVSQTAKRRTLHILKKYKIFYFMMLPGILILLFNNYLPMIGVLIAFKNINYTDGYIHSPWSGFNNFKFLFDTNVAWELIRNTLLYNTVFILMNLVMGVGLAILFSEMRNKRAAKLHQSAMFLPYLLSWVVIGYLVFAFLGMEHGLLNTWLFPKLGWNPVEWYTDKSYWPIILPIVNTWRNVGYFAVIYLASMLGIDPEYYEAAVIDGATKRHQIQMITIPLVRPVIIIMTMLQIGRIFYADFGLFFQVTQNAGALYPVTQVIDTYVYQTFMVMGDIGMSSAAGLFQAVIGFVLVLLTNLIIRRISKEDALF</sequence>
<evidence type="ECO:0000313" key="1">
    <source>
        <dbReference type="EMBL" id="MFM9329603.1"/>
    </source>
</evidence>
<gene>
    <name evidence="1" type="ORF">ACI1P1_15015</name>
</gene>
<dbReference type="EMBL" id="JBJURJ010000009">
    <property type="protein sequence ID" value="MFM9329603.1"/>
    <property type="molecule type" value="Genomic_DNA"/>
</dbReference>
<dbReference type="Proteomes" id="UP001631969">
    <property type="component" value="Unassembled WGS sequence"/>
</dbReference>
<comment type="caution">
    <text evidence="1">The sequence shown here is derived from an EMBL/GenBank/DDBJ whole genome shotgun (WGS) entry which is preliminary data.</text>
</comment>
<proteinExistence type="predicted"/>
<reference evidence="1" key="1">
    <citation type="submission" date="2024-12" db="EMBL/GenBank/DDBJ databases">
        <authorList>
            <person name="Wu N."/>
        </authorList>
    </citation>
    <scope>NUCLEOTIDE SEQUENCE</scope>
    <source>
        <strain evidence="1">P15</strain>
    </source>
</reference>